<dbReference type="Proteomes" id="UP000053562">
    <property type="component" value="Unassembled WGS sequence"/>
</dbReference>
<evidence type="ECO:0000256" key="1">
    <source>
        <dbReference type="SAM" id="Phobius"/>
    </source>
</evidence>
<organism evidence="2 3">
    <name type="scientific">Plasmodium vivax India VII</name>
    <dbReference type="NCBI Taxonomy" id="1077284"/>
    <lineage>
        <taxon>Eukaryota</taxon>
        <taxon>Sar</taxon>
        <taxon>Alveolata</taxon>
        <taxon>Apicomplexa</taxon>
        <taxon>Aconoidasida</taxon>
        <taxon>Haemosporida</taxon>
        <taxon>Plasmodiidae</taxon>
        <taxon>Plasmodium</taxon>
        <taxon>Plasmodium (Plasmodium)</taxon>
    </lineage>
</organism>
<name>A0A0J9S2K8_PLAVI</name>
<evidence type="ECO:0000313" key="2">
    <source>
        <dbReference type="EMBL" id="KMZ76970.1"/>
    </source>
</evidence>
<sequence length="521" mass="62264">MNKFSLKCQDLSSGPVEYKENIKKICEYIIKIFCRLPEKGINNNIRDNNIKFLNFWFNRELKKIITDKNDRSSVYSNFNTLCSKENDLNELSDKINEIDEEQYNKWSILYDLYDNYNKIMNECINKSNDLQNNCTQYSKKIVELFNRGIDLNNKKNDDEFNNSLKEFSILYNRFKQEKNFQKIIKLPKLKEVLLENTPAQNIYNKFYEENVDESLCIKYCGTLVPHNSYNNKDAKICAKIVTNLKKLPTKNDVGDTHEDRCSNLTFWAYDIIMNAYNNNKKDNIEKNVSSELNNIILRVNSELKKNENCIFYVDGSFLDWNEEKDLHDYFEHYNDLSKLTADKISDEIYCKYINYISNLYKKYMYMCCTCYSRPRYVCKEHCPKFFKCNKEYFPIDLLHKLECKDNVSLQKENESFESLIIDLDVIRKSQLMAMNFYKILTQDYFYRFIFSTFILLGIFLIFFLFYKFTPIGFKLSKKSSKKKQDNYHNNGGNRNELLEYEKKSINGNANKKRLRIAYHST</sequence>
<gene>
    <name evidence="2" type="ORF">PVIIG_06147</name>
</gene>
<keyword evidence="1" id="KW-0472">Membrane</keyword>
<accession>A0A0J9S2K8</accession>
<keyword evidence="1" id="KW-1133">Transmembrane helix</keyword>
<dbReference type="EMBL" id="KQ234553">
    <property type="protein sequence ID" value="KMZ76970.1"/>
    <property type="molecule type" value="Genomic_DNA"/>
</dbReference>
<dbReference type="InterPro" id="IPR008780">
    <property type="entry name" value="Plasmodium_Vir"/>
</dbReference>
<proteinExistence type="predicted"/>
<dbReference type="Pfam" id="PF05795">
    <property type="entry name" value="Plasmodium_Vir"/>
    <property type="match status" value="3"/>
</dbReference>
<keyword evidence="1" id="KW-0812">Transmembrane</keyword>
<dbReference type="OrthoDB" id="384422at2759"/>
<evidence type="ECO:0000313" key="3">
    <source>
        <dbReference type="Proteomes" id="UP000053562"/>
    </source>
</evidence>
<evidence type="ECO:0008006" key="4">
    <source>
        <dbReference type="Google" id="ProtNLM"/>
    </source>
</evidence>
<reference evidence="2 3" key="1">
    <citation type="submission" date="2011-08" db="EMBL/GenBank/DDBJ databases">
        <title>The Genome Sequence of Plasmodium vivax India VII.</title>
        <authorList>
            <consortium name="The Broad Institute Genome Sequencing Platform"/>
            <consortium name="The Broad Institute Genome Sequencing Center for Infectious Disease"/>
            <person name="Neafsey D."/>
            <person name="Carlton J."/>
            <person name="Barnwell J."/>
            <person name="Collins W."/>
            <person name="Escalante A."/>
            <person name="Mullikin J."/>
            <person name="Saul A."/>
            <person name="Guigo R."/>
            <person name="Camara F."/>
            <person name="Young S.K."/>
            <person name="Zeng Q."/>
            <person name="Gargeya S."/>
            <person name="Fitzgerald M."/>
            <person name="Haas B."/>
            <person name="Abouelleil A."/>
            <person name="Alvarado L."/>
            <person name="Arachchi H.M."/>
            <person name="Berlin A."/>
            <person name="Brown A."/>
            <person name="Chapman S.B."/>
            <person name="Chen Z."/>
            <person name="Dunbar C."/>
            <person name="Freedman E."/>
            <person name="Gearin G."/>
            <person name="Gellesch M."/>
            <person name="Goldberg J."/>
            <person name="Griggs A."/>
            <person name="Gujja S."/>
            <person name="Heiman D."/>
            <person name="Howarth C."/>
            <person name="Larson L."/>
            <person name="Lui A."/>
            <person name="MacDonald P.J.P."/>
            <person name="Montmayeur A."/>
            <person name="Murphy C."/>
            <person name="Neiman D."/>
            <person name="Pearson M."/>
            <person name="Priest M."/>
            <person name="Roberts A."/>
            <person name="Saif S."/>
            <person name="Shea T."/>
            <person name="Shenoy N."/>
            <person name="Sisk P."/>
            <person name="Stolte C."/>
            <person name="Sykes S."/>
            <person name="Wortman J."/>
            <person name="Nusbaum C."/>
            <person name="Birren B."/>
        </authorList>
    </citation>
    <scope>NUCLEOTIDE SEQUENCE [LARGE SCALE GENOMIC DNA]</scope>
    <source>
        <strain evidence="2 3">India VII</strain>
    </source>
</reference>
<feature type="transmembrane region" description="Helical" evidence="1">
    <location>
        <begin position="444"/>
        <end position="466"/>
    </location>
</feature>
<protein>
    <recommendedName>
        <fullName evidence="4">VIR protein</fullName>
    </recommendedName>
</protein>
<dbReference type="AlphaFoldDB" id="A0A0J9S2K8"/>